<dbReference type="Gene3D" id="3.40.1190.20">
    <property type="match status" value="1"/>
</dbReference>
<dbReference type="SUPFAM" id="SSF53613">
    <property type="entry name" value="Ribokinase-like"/>
    <property type="match status" value="1"/>
</dbReference>
<dbReference type="GO" id="GO:0016301">
    <property type="term" value="F:kinase activity"/>
    <property type="evidence" value="ECO:0007669"/>
    <property type="project" value="UniProtKB-KW"/>
</dbReference>
<dbReference type="PANTHER" id="PTHR10584:SF166">
    <property type="entry name" value="RIBOKINASE"/>
    <property type="match status" value="1"/>
</dbReference>
<accession>A0A412G0R8</accession>
<feature type="domain" description="Carbohydrate kinase PfkB" evidence="3">
    <location>
        <begin position="10"/>
        <end position="84"/>
    </location>
</feature>
<dbReference type="InterPro" id="IPR011611">
    <property type="entry name" value="PfkB_dom"/>
</dbReference>
<dbReference type="EMBL" id="QRUP01000010">
    <property type="protein sequence ID" value="RGR74002.1"/>
    <property type="molecule type" value="Genomic_DNA"/>
</dbReference>
<evidence type="ECO:0000256" key="2">
    <source>
        <dbReference type="ARBA" id="ARBA00022777"/>
    </source>
</evidence>
<keyword evidence="1" id="KW-0808">Transferase</keyword>
<evidence type="ECO:0000259" key="3">
    <source>
        <dbReference type="Pfam" id="PF00294"/>
    </source>
</evidence>
<feature type="domain" description="Carbohydrate kinase PfkB" evidence="3">
    <location>
        <begin position="179"/>
        <end position="280"/>
    </location>
</feature>
<dbReference type="AlphaFoldDB" id="A0A412G0R8"/>
<keyword evidence="2 4" id="KW-0418">Kinase</keyword>
<evidence type="ECO:0000256" key="1">
    <source>
        <dbReference type="ARBA" id="ARBA00022679"/>
    </source>
</evidence>
<gene>
    <name evidence="4" type="ORF">DWY25_09320</name>
</gene>
<evidence type="ECO:0000313" key="4">
    <source>
        <dbReference type="EMBL" id="RGR74002.1"/>
    </source>
</evidence>
<evidence type="ECO:0000313" key="5">
    <source>
        <dbReference type="Proteomes" id="UP000284178"/>
    </source>
</evidence>
<comment type="caution">
    <text evidence="4">The sequence shown here is derived from an EMBL/GenBank/DDBJ whole genome shotgun (WGS) entry which is preliminary data.</text>
</comment>
<dbReference type="InterPro" id="IPR029056">
    <property type="entry name" value="Ribokinase-like"/>
</dbReference>
<keyword evidence="5" id="KW-1185">Reference proteome</keyword>
<dbReference type="Proteomes" id="UP000284178">
    <property type="component" value="Unassembled WGS sequence"/>
</dbReference>
<protein>
    <submittedName>
        <fullName evidence="4">Carbohydrate kinase family protein</fullName>
    </submittedName>
</protein>
<organism evidence="4 5">
    <name type="scientific">Holdemania filiformis</name>
    <dbReference type="NCBI Taxonomy" id="61171"/>
    <lineage>
        <taxon>Bacteria</taxon>
        <taxon>Bacillati</taxon>
        <taxon>Bacillota</taxon>
        <taxon>Erysipelotrichia</taxon>
        <taxon>Erysipelotrichales</taxon>
        <taxon>Erysipelotrichaceae</taxon>
        <taxon>Holdemania</taxon>
    </lineage>
</organism>
<proteinExistence type="predicted"/>
<sequence>MMEKDVGIMNGVAVVGTSMIDLVVIGRQVFEMEHCNKAQIVRSFGGSMHNVAYNCGCLGLETHFVSKFGRDDAGLAIVNDLQKKTCFVYGPVVNQSTPVFISASDPEKGLYFSSIQPEFLFHGEGEDLPYCVLSECTWGITDQTDPLFLTTLLAKTPQTHWIFSGQIPPETTLDKWEGIVLNRDEMTAYAGSVPMAQAAKALLKKGVSWIIITLDKDGALLITLDGIRPYSAEKDGDYPLGCGDAFLSGLLLGLTQDKPIEHCLHPALAAAAIVLQEPAALSEKLCQLKPRTTSEPQ</sequence>
<dbReference type="PANTHER" id="PTHR10584">
    <property type="entry name" value="SUGAR KINASE"/>
    <property type="match status" value="1"/>
</dbReference>
<name>A0A412G0R8_9FIRM</name>
<reference evidence="4 5" key="1">
    <citation type="submission" date="2018-08" db="EMBL/GenBank/DDBJ databases">
        <title>A genome reference for cultivated species of the human gut microbiota.</title>
        <authorList>
            <person name="Zou Y."/>
            <person name="Xue W."/>
            <person name="Luo G."/>
        </authorList>
    </citation>
    <scope>NUCLEOTIDE SEQUENCE [LARGE SCALE GENOMIC DNA]</scope>
    <source>
        <strain evidence="4 5">AF24-29</strain>
    </source>
</reference>
<dbReference type="Pfam" id="PF00294">
    <property type="entry name" value="PfkB"/>
    <property type="match status" value="2"/>
</dbReference>